<comment type="caution">
    <text evidence="2">The sequence shown here is derived from an EMBL/GenBank/DDBJ whole genome shotgun (WGS) entry which is preliminary data.</text>
</comment>
<accession>A0A4D4LB57</accession>
<sequence length="241" mass="25905">MHRDEFPCPTDGLPGSPVGVQRPRPPQYFVGGIRVPYIAPWTGENARPAAITTRLGCVGTEIGYADEGGIADRRRGALWIRVPVKPGTGAPLLDRVHALRQRQAINHLLCRGCGKPNTGGRPDRRHLFFVASEVGQPLAEGEKTTTPPVCDGCALETVLEGPRPRAGYVAALVEYTSPWGVVGIVYSPDTLEPLPGDNGHKLSFVAYDDPRLRWTLACREVVSVHGCTAVDLENLTGLSAA</sequence>
<keyword evidence="3" id="KW-1185">Reference proteome</keyword>
<feature type="region of interest" description="Disordered" evidence="1">
    <location>
        <begin position="1"/>
        <end position="20"/>
    </location>
</feature>
<protein>
    <submittedName>
        <fullName evidence="2">Uncharacterized protein</fullName>
    </submittedName>
</protein>
<proteinExistence type="predicted"/>
<gene>
    <name evidence="2" type="ORF">SVIO_091050</name>
</gene>
<organism evidence="2 3">
    <name type="scientific">Streptomyces violaceusniger</name>
    <dbReference type="NCBI Taxonomy" id="68280"/>
    <lineage>
        <taxon>Bacteria</taxon>
        <taxon>Bacillati</taxon>
        <taxon>Actinomycetota</taxon>
        <taxon>Actinomycetes</taxon>
        <taxon>Kitasatosporales</taxon>
        <taxon>Streptomycetaceae</taxon>
        <taxon>Streptomyces</taxon>
        <taxon>Streptomyces violaceusniger group</taxon>
    </lineage>
</organism>
<evidence type="ECO:0000313" key="3">
    <source>
        <dbReference type="Proteomes" id="UP000301309"/>
    </source>
</evidence>
<evidence type="ECO:0000256" key="1">
    <source>
        <dbReference type="SAM" id="MobiDB-lite"/>
    </source>
</evidence>
<dbReference type="EMBL" id="BJHW01000002">
    <property type="protein sequence ID" value="GDY58482.1"/>
    <property type="molecule type" value="Genomic_DNA"/>
</dbReference>
<name>A0A4D4LB57_STRVO</name>
<evidence type="ECO:0000313" key="2">
    <source>
        <dbReference type="EMBL" id="GDY58482.1"/>
    </source>
</evidence>
<dbReference type="Proteomes" id="UP000301309">
    <property type="component" value="Unassembled WGS sequence"/>
</dbReference>
<dbReference type="AlphaFoldDB" id="A0A4D4LB57"/>
<reference evidence="2 3" key="1">
    <citation type="journal article" date="2020" name="Int. J. Syst. Evol. Microbiol.">
        <title>Reclassification of Streptomyces castelarensis and Streptomyces sporoclivatus as later heterotypic synonyms of Streptomyces antimycoticus.</title>
        <authorList>
            <person name="Komaki H."/>
            <person name="Tamura T."/>
        </authorList>
    </citation>
    <scope>NUCLEOTIDE SEQUENCE [LARGE SCALE GENOMIC DNA]</scope>
    <source>
        <strain evidence="2 3">NBRC 13459</strain>
    </source>
</reference>